<feature type="coiled-coil region" evidence="3">
    <location>
        <begin position="56"/>
        <end position="139"/>
    </location>
</feature>
<keyword evidence="5" id="KW-1185">Reference proteome</keyword>
<dbReference type="SUPFAM" id="SSF111384">
    <property type="entry name" value="OmpH-like"/>
    <property type="match status" value="1"/>
</dbReference>
<keyword evidence="3" id="KW-0175">Coiled coil</keyword>
<evidence type="ECO:0000256" key="1">
    <source>
        <dbReference type="ARBA" id="ARBA00009091"/>
    </source>
</evidence>
<evidence type="ECO:0000256" key="2">
    <source>
        <dbReference type="ARBA" id="ARBA00022729"/>
    </source>
</evidence>
<dbReference type="Pfam" id="PF03938">
    <property type="entry name" value="OmpH"/>
    <property type="match status" value="1"/>
</dbReference>
<gene>
    <name evidence="4" type="ORF">O3P16_12755</name>
</gene>
<reference evidence="4 5" key="1">
    <citation type="submission" date="2022-12" db="EMBL/GenBank/DDBJ databases">
        <title>Chitinophagaceae gen. sp. nov., a new member of the family Chitinophagaceae, isolated from soil in a chemical factory.</title>
        <authorList>
            <person name="Ke Z."/>
        </authorList>
    </citation>
    <scope>NUCLEOTIDE SEQUENCE [LARGE SCALE GENOMIC DNA]</scope>
    <source>
        <strain evidence="4 5">LY-5</strain>
    </source>
</reference>
<comment type="caution">
    <text evidence="4">The sequence shown here is derived from an EMBL/GenBank/DDBJ whole genome shotgun (WGS) entry which is preliminary data.</text>
</comment>
<dbReference type="InterPro" id="IPR024930">
    <property type="entry name" value="Skp_dom_sf"/>
</dbReference>
<dbReference type="InterPro" id="IPR005632">
    <property type="entry name" value="Chaperone_Skp"/>
</dbReference>
<dbReference type="EMBL" id="JAQGEF010000015">
    <property type="protein sequence ID" value="MDA3615684.1"/>
    <property type="molecule type" value="Genomic_DNA"/>
</dbReference>
<name>A0ABT4ULE7_9BACT</name>
<proteinExistence type="inferred from homology"/>
<dbReference type="SMART" id="SM00935">
    <property type="entry name" value="OmpH"/>
    <property type="match status" value="1"/>
</dbReference>
<accession>A0ABT4ULE7</accession>
<dbReference type="Gene3D" id="3.30.910.20">
    <property type="entry name" value="Skp domain"/>
    <property type="match status" value="1"/>
</dbReference>
<keyword evidence="2" id="KW-0732">Signal</keyword>
<evidence type="ECO:0000256" key="3">
    <source>
        <dbReference type="SAM" id="Coils"/>
    </source>
</evidence>
<protein>
    <submittedName>
        <fullName evidence="4">OmpH family outer membrane protein</fullName>
    </submittedName>
</protein>
<evidence type="ECO:0000313" key="4">
    <source>
        <dbReference type="EMBL" id="MDA3615684.1"/>
    </source>
</evidence>
<comment type="similarity">
    <text evidence="1">Belongs to the Skp family.</text>
</comment>
<organism evidence="4 5">
    <name type="scientific">Polluticaenibacter yanchengensis</name>
    <dbReference type="NCBI Taxonomy" id="3014562"/>
    <lineage>
        <taxon>Bacteria</taxon>
        <taxon>Pseudomonadati</taxon>
        <taxon>Bacteroidota</taxon>
        <taxon>Chitinophagia</taxon>
        <taxon>Chitinophagales</taxon>
        <taxon>Chitinophagaceae</taxon>
        <taxon>Polluticaenibacter</taxon>
    </lineage>
</organism>
<dbReference type="PANTHER" id="PTHR35089">
    <property type="entry name" value="CHAPERONE PROTEIN SKP"/>
    <property type="match status" value="1"/>
</dbReference>
<evidence type="ECO:0000313" key="5">
    <source>
        <dbReference type="Proteomes" id="UP001210231"/>
    </source>
</evidence>
<dbReference type="PANTHER" id="PTHR35089:SF1">
    <property type="entry name" value="CHAPERONE PROTEIN SKP"/>
    <property type="match status" value="1"/>
</dbReference>
<dbReference type="Proteomes" id="UP001210231">
    <property type="component" value="Unassembled WGS sequence"/>
</dbReference>
<sequence>MKHLSTILSLIAIAGVTVLFFKNNNSSKKAGVKKVSSDSASIRDIETEGKVAYFEMDSLENNYSFMKDAREKLKQKEAALTKELESTKNGYMNRLKQLQEKAQSGAMSQQEQESAQNEYMQMQQKMQQQEGKVAQQLQELQLQMLKEIHNNIKEFLNEYNEDKKYAYILSHSDGDFVYYKDSTLNITNDLLEGLNKKYAASKTDK</sequence>
<dbReference type="RefSeq" id="WP_407032010.1">
    <property type="nucleotide sequence ID" value="NZ_JAQGEF010000015.1"/>
</dbReference>